<dbReference type="AlphaFoldDB" id="A0A4P7QGU2"/>
<gene>
    <name evidence="2" type="ORF">CENDO_04530</name>
</gene>
<name>A0A4P7QGU2_9CORY</name>
<dbReference type="KEGG" id="cee:CENDO_04530"/>
<accession>A0A4P7QGU2</accession>
<feature type="region of interest" description="Disordered" evidence="1">
    <location>
        <begin position="20"/>
        <end position="51"/>
    </location>
</feature>
<evidence type="ECO:0000313" key="3">
    <source>
        <dbReference type="Proteomes" id="UP000296352"/>
    </source>
</evidence>
<feature type="compositionally biased region" description="Polar residues" evidence="1">
    <location>
        <begin position="20"/>
        <end position="36"/>
    </location>
</feature>
<organism evidence="2 3">
    <name type="scientific">Corynebacterium endometrii</name>
    <dbReference type="NCBI Taxonomy" id="2488819"/>
    <lineage>
        <taxon>Bacteria</taxon>
        <taxon>Bacillati</taxon>
        <taxon>Actinomycetota</taxon>
        <taxon>Actinomycetes</taxon>
        <taxon>Mycobacteriales</taxon>
        <taxon>Corynebacteriaceae</taxon>
        <taxon>Corynebacterium</taxon>
    </lineage>
</organism>
<keyword evidence="3" id="KW-1185">Reference proteome</keyword>
<dbReference type="EMBL" id="CP039247">
    <property type="protein sequence ID" value="QCB28196.1"/>
    <property type="molecule type" value="Genomic_DNA"/>
</dbReference>
<protein>
    <submittedName>
        <fullName evidence="2">Uncharacterized protein</fullName>
    </submittedName>
</protein>
<reference evidence="2 3" key="1">
    <citation type="submission" date="2019-04" db="EMBL/GenBank/DDBJ databases">
        <title>Corynebacterium endometrii sp. nov., isolated from the uterus of a cow with endometritis.</title>
        <authorList>
            <person name="Ballas P."/>
            <person name="Ruckert C."/>
            <person name="Wagener K."/>
            <person name="Drillich M."/>
            <person name="Kaempfer P."/>
            <person name="Busse H.-J."/>
            <person name="Ehling-Schulz M."/>
        </authorList>
    </citation>
    <scope>NUCLEOTIDE SEQUENCE [LARGE SCALE GENOMIC DNA]</scope>
    <source>
        <strain evidence="2 3">LMM-1653</strain>
    </source>
</reference>
<evidence type="ECO:0000313" key="2">
    <source>
        <dbReference type="EMBL" id="QCB28196.1"/>
    </source>
</evidence>
<dbReference type="Proteomes" id="UP000296352">
    <property type="component" value="Chromosome"/>
</dbReference>
<proteinExistence type="predicted"/>
<sequence>MSGASPTLWDMKKYIESAKTVSPQSVSPSITGSLRDSQLGAGHVGDTDGPRATDVAEEILFTHRGVVDALNSIIRHPRSLARPTAHWRPPIKELPGIMGAGHLQMALTRHRVGPLAKARVRGYGELREPVYLISARVTDPRGERVPGPIAEGWIRSLVDNHLVGAIHEISTGSAATFVWMVDREFRPVHSPVSLFTGFSEAA</sequence>
<evidence type="ECO:0000256" key="1">
    <source>
        <dbReference type="SAM" id="MobiDB-lite"/>
    </source>
</evidence>